<name>A0ABR3XHP3_9PEZI</name>
<evidence type="ECO:0000313" key="2">
    <source>
        <dbReference type="Proteomes" id="UP001583177"/>
    </source>
</evidence>
<reference evidence="1 2" key="1">
    <citation type="journal article" date="2024" name="IMA Fungus">
        <title>IMA Genome - F19 : A genome assembly and annotation guide to empower mycologists, including annotated draft genome sequences of Ceratocystis pirilliformis, Diaporthe australafricana, Fusarium ophioides, Paecilomyces lecythidis, and Sporothrix stenoceras.</title>
        <authorList>
            <person name="Aylward J."/>
            <person name="Wilson A.M."/>
            <person name="Visagie C.M."/>
            <person name="Spraker J."/>
            <person name="Barnes I."/>
            <person name="Buitendag C."/>
            <person name="Ceriani C."/>
            <person name="Del Mar Angel L."/>
            <person name="du Plessis D."/>
            <person name="Fuchs T."/>
            <person name="Gasser K."/>
            <person name="Kramer D."/>
            <person name="Li W."/>
            <person name="Munsamy K."/>
            <person name="Piso A."/>
            <person name="Price J.L."/>
            <person name="Sonnekus B."/>
            <person name="Thomas C."/>
            <person name="van der Nest A."/>
            <person name="van Dijk A."/>
            <person name="van Heerden A."/>
            <person name="van Vuuren N."/>
            <person name="Yilmaz N."/>
            <person name="Duong T.A."/>
            <person name="van der Merwe N.A."/>
            <person name="Wingfield M.J."/>
            <person name="Wingfield B.D."/>
        </authorList>
    </citation>
    <scope>NUCLEOTIDE SEQUENCE [LARGE SCALE GENOMIC DNA]</scope>
    <source>
        <strain evidence="1 2">CMW 18300</strain>
    </source>
</reference>
<dbReference type="Proteomes" id="UP001583177">
    <property type="component" value="Unassembled WGS sequence"/>
</dbReference>
<protein>
    <submittedName>
        <fullName evidence="1">Uncharacterized protein</fullName>
    </submittedName>
</protein>
<evidence type="ECO:0000313" key="1">
    <source>
        <dbReference type="EMBL" id="KAL1875202.1"/>
    </source>
</evidence>
<sequence>MATAKQPDPSEKFREQHGEFRISGDNKPWRVKFGDLPGASVRGWPSKGGHYALYSCFTVELDFLGVDRFKEADRPHNSPSAETDEEAHCKRMRRLGAKWWPSADEEAMWWFMNPEESWDLDTPVTYFGWPAHGGVWVLNTTIIGASEVGAGRIHIAVTMEERCRIMQALGAVYYATPEDCPLLDLSDEAVPGI</sequence>
<comment type="caution">
    <text evidence="1">The sequence shown here is derived from an EMBL/GenBank/DDBJ whole genome shotgun (WGS) entry which is preliminary data.</text>
</comment>
<accession>A0ABR3XHP3</accession>
<organism evidence="1 2">
    <name type="scientific">Diaporthe australafricana</name>
    <dbReference type="NCBI Taxonomy" id="127596"/>
    <lineage>
        <taxon>Eukaryota</taxon>
        <taxon>Fungi</taxon>
        <taxon>Dikarya</taxon>
        <taxon>Ascomycota</taxon>
        <taxon>Pezizomycotina</taxon>
        <taxon>Sordariomycetes</taxon>
        <taxon>Sordariomycetidae</taxon>
        <taxon>Diaporthales</taxon>
        <taxon>Diaporthaceae</taxon>
        <taxon>Diaporthe</taxon>
    </lineage>
</organism>
<dbReference type="EMBL" id="JAWRVE010000020">
    <property type="protein sequence ID" value="KAL1875202.1"/>
    <property type="molecule type" value="Genomic_DNA"/>
</dbReference>
<keyword evidence="2" id="KW-1185">Reference proteome</keyword>
<proteinExistence type="predicted"/>
<gene>
    <name evidence="1" type="ORF">Daus18300_003273</name>
</gene>